<evidence type="ECO:0000313" key="5">
    <source>
        <dbReference type="EMBL" id="MBU3855158.1"/>
    </source>
</evidence>
<evidence type="ECO:0000256" key="1">
    <source>
        <dbReference type="ARBA" id="ARBA00022801"/>
    </source>
</evidence>
<name>A0A948TKJ9_9BACT</name>
<feature type="binding site" evidence="4">
    <location>
        <position position="239"/>
    </location>
    <ligand>
        <name>substrate</name>
    </ligand>
</feature>
<dbReference type="AlphaFoldDB" id="A0A948TKJ9"/>
<dbReference type="SUPFAM" id="SSF48208">
    <property type="entry name" value="Six-hairpin glycosidases"/>
    <property type="match status" value="1"/>
</dbReference>
<evidence type="ECO:0000313" key="6">
    <source>
        <dbReference type="Proteomes" id="UP000784286"/>
    </source>
</evidence>
<feature type="binding site" evidence="4">
    <location>
        <position position="253"/>
    </location>
    <ligand>
        <name>substrate</name>
    </ligand>
</feature>
<dbReference type="Proteomes" id="UP000784286">
    <property type="component" value="Unassembled WGS sequence"/>
</dbReference>
<feature type="binding site" evidence="4">
    <location>
        <position position="119"/>
    </location>
    <ligand>
        <name>substrate</name>
    </ligand>
</feature>
<evidence type="ECO:0000256" key="3">
    <source>
        <dbReference type="PIRSR" id="PIRSR610905-1"/>
    </source>
</evidence>
<feature type="binding site" evidence="4">
    <location>
        <position position="181"/>
    </location>
    <ligand>
        <name>substrate</name>
    </ligand>
</feature>
<gene>
    <name evidence="5" type="ORF">H9928_01110</name>
</gene>
<reference evidence="5" key="2">
    <citation type="submission" date="2021-04" db="EMBL/GenBank/DDBJ databases">
        <authorList>
            <person name="Gilroy R."/>
        </authorList>
    </citation>
    <scope>NUCLEOTIDE SEQUENCE</scope>
    <source>
        <strain evidence="5">8470</strain>
    </source>
</reference>
<dbReference type="PANTHER" id="PTHR36845:SF1">
    <property type="entry name" value="HYDROLASE, PUTATIVE (AFU_ORTHOLOGUE AFUA_7G05090)-RELATED"/>
    <property type="match status" value="1"/>
</dbReference>
<feature type="active site" description="Nucleophile" evidence="3">
    <location>
        <position position="119"/>
    </location>
</feature>
<keyword evidence="1 5" id="KW-0378">Hydrolase</keyword>
<feature type="binding site" evidence="4">
    <location>
        <position position="241"/>
    </location>
    <ligand>
        <name>substrate</name>
    </ligand>
</feature>
<reference evidence="5" key="1">
    <citation type="journal article" date="2021" name="PeerJ">
        <title>Extensive microbial diversity within the chicken gut microbiome revealed by metagenomics and culture.</title>
        <authorList>
            <person name="Gilroy R."/>
            <person name="Ravi A."/>
            <person name="Getino M."/>
            <person name="Pursley I."/>
            <person name="Horton D.L."/>
            <person name="Alikhan N.F."/>
            <person name="Baker D."/>
            <person name="Gharbi K."/>
            <person name="Hall N."/>
            <person name="Watson M."/>
            <person name="Adriaenssens E.M."/>
            <person name="Foster-Nyarko E."/>
            <person name="Jarju S."/>
            <person name="Secka A."/>
            <person name="Antonio M."/>
            <person name="Oren A."/>
            <person name="Chaudhuri R.R."/>
            <person name="La Ragione R."/>
            <person name="Hildebrand F."/>
            <person name="Pallen M.J."/>
        </authorList>
    </citation>
    <scope>NUCLEOTIDE SEQUENCE</scope>
    <source>
        <strain evidence="5">8470</strain>
    </source>
</reference>
<comment type="similarity">
    <text evidence="2">Belongs to the glycosyl hydrolase 88 family.</text>
</comment>
<dbReference type="GO" id="GO:0052757">
    <property type="term" value="F:chondroitin hydrolase activity"/>
    <property type="evidence" value="ECO:0007669"/>
    <property type="project" value="TreeGrafter"/>
</dbReference>
<dbReference type="PROSITE" id="PS51257">
    <property type="entry name" value="PROKAR_LIPOPROTEIN"/>
    <property type="match status" value="1"/>
</dbReference>
<dbReference type="Pfam" id="PF07470">
    <property type="entry name" value="Glyco_hydro_88"/>
    <property type="match status" value="1"/>
</dbReference>
<dbReference type="EMBL" id="JAHLFJ010000012">
    <property type="protein sequence ID" value="MBU3855158.1"/>
    <property type="molecule type" value="Genomic_DNA"/>
</dbReference>
<evidence type="ECO:0000256" key="4">
    <source>
        <dbReference type="PIRSR" id="PIRSR610905-2"/>
    </source>
</evidence>
<organism evidence="5 6">
    <name type="scientific">Candidatus Phocaeicola excrementipullorum</name>
    <dbReference type="NCBI Taxonomy" id="2838731"/>
    <lineage>
        <taxon>Bacteria</taxon>
        <taxon>Pseudomonadati</taxon>
        <taxon>Bacteroidota</taxon>
        <taxon>Bacteroidia</taxon>
        <taxon>Bacteroidales</taxon>
        <taxon>Bacteroidaceae</taxon>
        <taxon>Phocaeicola</taxon>
    </lineage>
</organism>
<dbReference type="GO" id="GO:0000272">
    <property type="term" value="P:polysaccharide catabolic process"/>
    <property type="evidence" value="ECO:0007669"/>
    <property type="project" value="TreeGrafter"/>
</dbReference>
<dbReference type="InterPro" id="IPR008928">
    <property type="entry name" value="6-hairpin_glycosidase_sf"/>
</dbReference>
<dbReference type="InterPro" id="IPR010905">
    <property type="entry name" value="Glyco_hydro_88"/>
</dbReference>
<comment type="caution">
    <text evidence="5">The sequence shown here is derived from an EMBL/GenBank/DDBJ whole genome shotgun (WGS) entry which is preliminary data.</text>
</comment>
<dbReference type="Gene3D" id="1.50.10.10">
    <property type="match status" value="1"/>
</dbReference>
<accession>A0A948TKJ9</accession>
<sequence>MKTSALFVGCMFFVAGIVSCRSSQKNMEGFSVDNELDYCRSQAELTLSALPSVDKIPNSIDNGSTEWNYASLGSWTCGFWPGILWYLYEDTRDTLWEESARKVTDLILPFAYRKARSHDSGFIMMTSLGNAYRLTGDRSYRDGLLSAADSLARLYNPKVGTLLSWPNMVEKEGWPHNTIIDNMMNLELLFWAARNGGDRRLYDIAVRHAETTMRNQFRKDHTCYHVAVYDTVDGHFIKGVTHQGLTDDSMWARGQAWAIYGYTLAYRETGDPRFLDFARKVSDVYLERLPDDMIPYWDFSAREISSAEPRDASAASITASALLELSTYVADTDSSAFYRSKAVAMLETLSSPAYHAGTANSAFLLHSVGHMNRNWEVDASISYADYYYLEALVRLKRLESGRSVLANL</sequence>
<dbReference type="PANTHER" id="PTHR36845">
    <property type="entry name" value="HYDROLASE, PUTATIVE (AFU_ORTHOLOGUE AFUA_7G05090)-RELATED"/>
    <property type="match status" value="1"/>
</dbReference>
<evidence type="ECO:0000256" key="2">
    <source>
        <dbReference type="ARBA" id="ARBA00038358"/>
    </source>
</evidence>
<proteinExistence type="inferred from homology"/>
<dbReference type="InterPro" id="IPR052369">
    <property type="entry name" value="UG_Glycosaminoglycan_Hydrolase"/>
</dbReference>
<dbReference type="InterPro" id="IPR012341">
    <property type="entry name" value="6hp_glycosidase-like_sf"/>
</dbReference>
<protein>
    <submittedName>
        <fullName evidence="5">Glycoside hydrolase family 88 protein</fullName>
    </submittedName>
</protein>
<feature type="active site" description="Proton donor" evidence="3">
    <location>
        <position position="181"/>
    </location>
</feature>
<feature type="binding site" evidence="4">
    <location>
        <position position="257"/>
    </location>
    <ligand>
        <name>substrate</name>
    </ligand>
</feature>